<organism evidence="2 3">
    <name type="scientific">Ktedonobacter robiniae</name>
    <dbReference type="NCBI Taxonomy" id="2778365"/>
    <lineage>
        <taxon>Bacteria</taxon>
        <taxon>Bacillati</taxon>
        <taxon>Chloroflexota</taxon>
        <taxon>Ktedonobacteria</taxon>
        <taxon>Ktedonobacterales</taxon>
        <taxon>Ktedonobacteraceae</taxon>
        <taxon>Ktedonobacter</taxon>
    </lineage>
</organism>
<feature type="region of interest" description="Disordered" evidence="1">
    <location>
        <begin position="29"/>
        <end position="54"/>
    </location>
</feature>
<keyword evidence="3" id="KW-1185">Reference proteome</keyword>
<sequence length="54" mass="6245">MSIENSPPKSLDYRLYSTVYALDRKETRAFEEEAGPAREAPKHFQIGDTDRDNK</sequence>
<dbReference type="Proteomes" id="UP000654345">
    <property type="component" value="Unassembled WGS sequence"/>
</dbReference>
<name>A0ABQ3USZ4_9CHLR</name>
<dbReference type="EMBL" id="BNJG01000001">
    <property type="protein sequence ID" value="GHO55712.1"/>
    <property type="molecule type" value="Genomic_DNA"/>
</dbReference>
<feature type="compositionally biased region" description="Basic and acidic residues" evidence="1">
    <location>
        <begin position="29"/>
        <end position="42"/>
    </location>
</feature>
<evidence type="ECO:0000313" key="3">
    <source>
        <dbReference type="Proteomes" id="UP000654345"/>
    </source>
</evidence>
<reference evidence="2 3" key="1">
    <citation type="journal article" date="2021" name="Int. J. Syst. Evol. Microbiol.">
        <title>Reticulibacter mediterranei gen. nov., sp. nov., within the new family Reticulibacteraceae fam. nov., and Ktedonospora formicarum gen. nov., sp. nov., Ktedonobacter robiniae sp. nov., Dictyobacter formicarum sp. nov. and Dictyobacter arantiisoli sp. nov., belonging to the class Ktedonobacteria.</title>
        <authorList>
            <person name="Yabe S."/>
            <person name="Zheng Y."/>
            <person name="Wang C.M."/>
            <person name="Sakai Y."/>
            <person name="Abe K."/>
            <person name="Yokota A."/>
            <person name="Donadio S."/>
            <person name="Cavaletti L."/>
            <person name="Monciardini P."/>
        </authorList>
    </citation>
    <scope>NUCLEOTIDE SEQUENCE [LARGE SCALE GENOMIC DNA]</scope>
    <source>
        <strain evidence="2 3">SOSP1-30</strain>
    </source>
</reference>
<protein>
    <submittedName>
        <fullName evidence="2">Uncharacterized protein</fullName>
    </submittedName>
</protein>
<gene>
    <name evidence="2" type="ORF">KSB_41870</name>
</gene>
<evidence type="ECO:0000313" key="2">
    <source>
        <dbReference type="EMBL" id="GHO55712.1"/>
    </source>
</evidence>
<proteinExistence type="predicted"/>
<accession>A0ABQ3USZ4</accession>
<evidence type="ECO:0000256" key="1">
    <source>
        <dbReference type="SAM" id="MobiDB-lite"/>
    </source>
</evidence>
<comment type="caution">
    <text evidence="2">The sequence shown here is derived from an EMBL/GenBank/DDBJ whole genome shotgun (WGS) entry which is preliminary data.</text>
</comment>